<dbReference type="AlphaFoldDB" id="A0ABD3VY46"/>
<keyword evidence="2" id="KW-0378">Hydrolase</keyword>
<gene>
    <name evidence="6" type="ORF">ACJMK2_043822</name>
</gene>
<dbReference type="SUPFAM" id="SSF53254">
    <property type="entry name" value="Phosphoglycerate mutase-like"/>
    <property type="match status" value="1"/>
</dbReference>
<evidence type="ECO:0000256" key="2">
    <source>
        <dbReference type="ARBA" id="ARBA00022801"/>
    </source>
</evidence>
<evidence type="ECO:0000256" key="3">
    <source>
        <dbReference type="ARBA" id="ARBA00036311"/>
    </source>
</evidence>
<dbReference type="Proteomes" id="UP001634394">
    <property type="component" value="Unassembled WGS sequence"/>
</dbReference>
<dbReference type="InterPro" id="IPR029033">
    <property type="entry name" value="His_PPase_superfam"/>
</dbReference>
<evidence type="ECO:0000256" key="5">
    <source>
        <dbReference type="ARBA" id="ARBA00041499"/>
    </source>
</evidence>
<dbReference type="GO" id="GO:0016787">
    <property type="term" value="F:hydrolase activity"/>
    <property type="evidence" value="ECO:0007669"/>
    <property type="project" value="UniProtKB-KW"/>
</dbReference>
<evidence type="ECO:0000256" key="1">
    <source>
        <dbReference type="ARBA" id="ARBA00005375"/>
    </source>
</evidence>
<evidence type="ECO:0000313" key="7">
    <source>
        <dbReference type="Proteomes" id="UP001634394"/>
    </source>
</evidence>
<dbReference type="PANTHER" id="PTHR11567">
    <property type="entry name" value="ACID PHOSPHATASE-RELATED"/>
    <property type="match status" value="1"/>
</dbReference>
<comment type="caution">
    <text evidence="6">The sequence shown here is derived from an EMBL/GenBank/DDBJ whole genome shotgun (WGS) entry which is preliminary data.</text>
</comment>
<proteinExistence type="inferred from homology"/>
<dbReference type="InterPro" id="IPR050645">
    <property type="entry name" value="Histidine_acid_phosphatase"/>
</dbReference>
<keyword evidence="7" id="KW-1185">Reference proteome</keyword>
<comment type="catalytic activity">
    <reaction evidence="3">
        <text>3-O-[beta-D-GlcA-(1-&gt;3)-beta-D-Gal-(1-&gt;3)-beta-D-Gal-(1-&gt;4)-beta-D-2-O-P-Xyl]-L-seryl-[protein] + H2O = 3-O-(beta-D-GlcA-(1-&gt;3)-beta-D-Gal-(1-&gt;3)-beta-D-Gal-(1-&gt;4)-beta-D-Xyl)-L-seryl-[protein] + phosphate</text>
        <dbReference type="Rhea" id="RHEA:56512"/>
        <dbReference type="Rhea" id="RHEA-COMP:12573"/>
        <dbReference type="Rhea" id="RHEA-COMP:14559"/>
        <dbReference type="ChEBI" id="CHEBI:15377"/>
        <dbReference type="ChEBI" id="CHEBI:43474"/>
        <dbReference type="ChEBI" id="CHEBI:132093"/>
        <dbReference type="ChEBI" id="CHEBI:140495"/>
    </reaction>
</comment>
<evidence type="ECO:0000313" key="6">
    <source>
        <dbReference type="EMBL" id="KAL3866529.1"/>
    </source>
</evidence>
<evidence type="ECO:0000256" key="4">
    <source>
        <dbReference type="ARBA" id="ARBA00040357"/>
    </source>
</evidence>
<sequence>MVRYASIKADVTKSDNGILLTAFAFTGAGSSTILDPLLNLAELLPDPDKASPSPKVVNDPALLLQNSVIQKLCRHPRDLLGLDGELFEDYQLEKVHVVLTSGEMLPSTKTKEHVIQPPEFSCMFESCEYNNTDFLSFKKTADLYFASNRNKLGFKGFPASPNPDVCLHGELTPKGVVQLLTVGRSLQESYFTKSFRNRHLPRANVLDIHSITTSAAFQSLLAFLHGFLPEKQIVKTLIRKSSENFCTSINSSIDNCHCHYLDELFPRVQGAVQHGRFIFKDDFDSISDVENILNIPMRGKLSAVELYNLLMPQVCKGQNYQCHNFTGHFINFSEDGMLLLIKKTSEHFIALSRNPVFKAFSDSYAYPFIEAMLTNMYSTNWSQKRIHLYSGDVTFLISLLTSLGIPIEEQVPSATRLVFELYRGETKRYYVRVLLNGEVITQKLSMCGAKITVAHGMCPLIALADFMKQKVRSLPCYRSIFYKY</sequence>
<dbReference type="EMBL" id="JBJQND010000009">
    <property type="protein sequence ID" value="KAL3866529.1"/>
    <property type="molecule type" value="Genomic_DNA"/>
</dbReference>
<name>A0ABD3VY46_SINWO</name>
<accession>A0ABD3VY46</accession>
<comment type="similarity">
    <text evidence="1">Belongs to the histidine acid phosphatase family.</text>
</comment>
<protein>
    <recommendedName>
        <fullName evidence="4">2-phosphoxylose phosphatase 1</fullName>
    </recommendedName>
    <alternativeName>
        <fullName evidence="5">Acid phosphatase-like protein 2</fullName>
    </alternativeName>
</protein>
<dbReference type="Pfam" id="PF00328">
    <property type="entry name" value="His_Phos_2"/>
    <property type="match status" value="1"/>
</dbReference>
<dbReference type="Gene3D" id="3.40.50.1240">
    <property type="entry name" value="Phosphoglycerate mutase-like"/>
    <property type="match status" value="1"/>
</dbReference>
<dbReference type="PANTHER" id="PTHR11567:SF110">
    <property type="entry name" value="2-PHOSPHOXYLOSE PHOSPHATASE 1"/>
    <property type="match status" value="1"/>
</dbReference>
<dbReference type="InterPro" id="IPR000560">
    <property type="entry name" value="His_Pase_clade-2"/>
</dbReference>
<organism evidence="6 7">
    <name type="scientific">Sinanodonta woodiana</name>
    <name type="common">Chinese pond mussel</name>
    <name type="synonym">Anodonta woodiana</name>
    <dbReference type="NCBI Taxonomy" id="1069815"/>
    <lineage>
        <taxon>Eukaryota</taxon>
        <taxon>Metazoa</taxon>
        <taxon>Spiralia</taxon>
        <taxon>Lophotrochozoa</taxon>
        <taxon>Mollusca</taxon>
        <taxon>Bivalvia</taxon>
        <taxon>Autobranchia</taxon>
        <taxon>Heteroconchia</taxon>
        <taxon>Palaeoheterodonta</taxon>
        <taxon>Unionida</taxon>
        <taxon>Unionoidea</taxon>
        <taxon>Unionidae</taxon>
        <taxon>Unioninae</taxon>
        <taxon>Sinanodonta</taxon>
    </lineage>
</organism>
<reference evidence="6 7" key="1">
    <citation type="submission" date="2024-11" db="EMBL/GenBank/DDBJ databases">
        <title>Chromosome-level genome assembly of the freshwater bivalve Anodonta woodiana.</title>
        <authorList>
            <person name="Chen X."/>
        </authorList>
    </citation>
    <scope>NUCLEOTIDE SEQUENCE [LARGE SCALE GENOMIC DNA]</scope>
    <source>
        <strain evidence="6">MN2024</strain>
        <tissue evidence="6">Gills</tissue>
    </source>
</reference>